<dbReference type="InterPro" id="IPR036388">
    <property type="entry name" value="WH-like_DNA-bd_sf"/>
</dbReference>
<comment type="caution">
    <text evidence="3">The sequence shown here is derived from an EMBL/GenBank/DDBJ whole genome shotgun (WGS) entry which is preliminary data.</text>
</comment>
<organism evidence="3 4">
    <name type="scientific">Hafnia paralvei</name>
    <dbReference type="NCBI Taxonomy" id="546367"/>
    <lineage>
        <taxon>Bacteria</taxon>
        <taxon>Pseudomonadati</taxon>
        <taxon>Pseudomonadota</taxon>
        <taxon>Gammaproteobacteria</taxon>
        <taxon>Enterobacterales</taxon>
        <taxon>Hafniaceae</taxon>
        <taxon>Hafnia</taxon>
    </lineage>
</organism>
<evidence type="ECO:0000259" key="2">
    <source>
        <dbReference type="SMART" id="SM00421"/>
    </source>
</evidence>
<protein>
    <submittedName>
        <fullName evidence="3">LuxR family transcriptional regulator</fullName>
    </submittedName>
</protein>
<evidence type="ECO:0000313" key="4">
    <source>
        <dbReference type="Proteomes" id="UP000293380"/>
    </source>
</evidence>
<keyword evidence="1" id="KW-0238">DNA-binding</keyword>
<gene>
    <name evidence="3" type="ORF">EYY89_01945</name>
</gene>
<dbReference type="GO" id="GO:0003677">
    <property type="term" value="F:DNA binding"/>
    <property type="evidence" value="ECO:0007669"/>
    <property type="project" value="UniProtKB-KW"/>
</dbReference>
<dbReference type="Pfam" id="PF08448">
    <property type="entry name" value="PAS_4"/>
    <property type="match status" value="1"/>
</dbReference>
<reference evidence="3 4" key="1">
    <citation type="submission" date="2019-02" db="EMBL/GenBank/DDBJ databases">
        <title>Comparative genomic analysis of the Hafnia genus genomes.</title>
        <authorList>
            <person name="Zhiqiu Y."/>
            <person name="Chao Y."/>
            <person name="Yuhui D."/>
            <person name="Di H."/>
            <person name="Bin L."/>
        </authorList>
    </citation>
    <scope>NUCLEOTIDE SEQUENCE [LARGE SCALE GENOMIC DNA]</scope>
    <source>
        <strain evidence="3 4">PCM_1194</strain>
    </source>
</reference>
<evidence type="ECO:0000256" key="1">
    <source>
        <dbReference type="ARBA" id="ARBA00023125"/>
    </source>
</evidence>
<dbReference type="InterPro" id="IPR000792">
    <property type="entry name" value="Tscrpt_reg_LuxR_C"/>
</dbReference>
<dbReference type="SUPFAM" id="SSF46894">
    <property type="entry name" value="C-terminal effector domain of the bipartite response regulators"/>
    <property type="match status" value="1"/>
</dbReference>
<dbReference type="SUPFAM" id="SSF55785">
    <property type="entry name" value="PYP-like sensor domain (PAS domain)"/>
    <property type="match status" value="1"/>
</dbReference>
<accession>A0A4Q9EYT7</accession>
<proteinExistence type="predicted"/>
<dbReference type="Gene3D" id="1.10.10.10">
    <property type="entry name" value="Winged helix-like DNA-binding domain superfamily/Winged helix DNA-binding domain"/>
    <property type="match status" value="1"/>
</dbReference>
<evidence type="ECO:0000313" key="3">
    <source>
        <dbReference type="EMBL" id="TBM32216.1"/>
    </source>
</evidence>
<feature type="domain" description="HTH luxR-type" evidence="2">
    <location>
        <begin position="135"/>
        <end position="192"/>
    </location>
</feature>
<dbReference type="InterPro" id="IPR013656">
    <property type="entry name" value="PAS_4"/>
</dbReference>
<dbReference type="InterPro" id="IPR035965">
    <property type="entry name" value="PAS-like_dom_sf"/>
</dbReference>
<dbReference type="GO" id="GO:0006355">
    <property type="term" value="P:regulation of DNA-templated transcription"/>
    <property type="evidence" value="ECO:0007669"/>
    <property type="project" value="InterPro"/>
</dbReference>
<dbReference type="Proteomes" id="UP000293380">
    <property type="component" value="Unassembled WGS sequence"/>
</dbReference>
<name>A0A4Q9EYT7_9GAMM</name>
<dbReference type="AlphaFoldDB" id="A0A4Q9EYT7"/>
<dbReference type="InterPro" id="IPR016032">
    <property type="entry name" value="Sig_transdc_resp-reg_C-effctor"/>
</dbReference>
<dbReference type="EMBL" id="SITD01000024">
    <property type="protein sequence ID" value="TBM32216.1"/>
    <property type="molecule type" value="Genomic_DNA"/>
</dbReference>
<sequence length="214" mass="24698">MTFYFDKSLFGWAIKDSLSKYIYANDLACNYFNTSSKEIIGCSDIDLVPDIGDFYKYIRNDDKKIIANQKMSVALKIFDYSGQGKLKAFLVEKRPWDLADASLGIICTYMELTNVYFSTFLSQHCRKPIVFTKPSTIFTDREWEVILLLFCGVKRDIISEILGISALTLRNRIIRCCEKAQVHNVTALVEYCYSHGWDNYIPPFFLKKGYVTLA</sequence>
<dbReference type="SMART" id="SM00421">
    <property type="entry name" value="HTH_LUXR"/>
    <property type="match status" value="1"/>
</dbReference>